<evidence type="ECO:0000256" key="1">
    <source>
        <dbReference type="ARBA" id="ARBA00022729"/>
    </source>
</evidence>
<feature type="signal peptide" evidence="3">
    <location>
        <begin position="1"/>
        <end position="20"/>
    </location>
</feature>
<dbReference type="Pfam" id="PF13416">
    <property type="entry name" value="SBP_bac_8"/>
    <property type="match status" value="1"/>
</dbReference>
<dbReference type="SUPFAM" id="SSF53850">
    <property type="entry name" value="Periplasmic binding protein-like II"/>
    <property type="match status" value="1"/>
</dbReference>
<dbReference type="GO" id="GO:0030975">
    <property type="term" value="F:thiamine binding"/>
    <property type="evidence" value="ECO:0007669"/>
    <property type="project" value="TreeGrafter"/>
</dbReference>
<evidence type="ECO:0000313" key="4">
    <source>
        <dbReference type="EMBL" id="SMF60098.1"/>
    </source>
</evidence>
<dbReference type="GO" id="GO:0015888">
    <property type="term" value="P:thiamine transport"/>
    <property type="evidence" value="ECO:0007669"/>
    <property type="project" value="TreeGrafter"/>
</dbReference>
<dbReference type="PANTHER" id="PTHR30006">
    <property type="entry name" value="THIAMINE-BINDING PERIPLASMIC PROTEIN-RELATED"/>
    <property type="match status" value="1"/>
</dbReference>
<evidence type="ECO:0000256" key="2">
    <source>
        <dbReference type="ARBA" id="ARBA00022764"/>
    </source>
</evidence>
<proteinExistence type="predicted"/>
<protein>
    <submittedName>
        <fullName evidence="4">Putative spermidine/putrescine transport system substrate-binding protein</fullName>
    </submittedName>
</protein>
<keyword evidence="1 3" id="KW-0732">Signal</keyword>
<dbReference type="InterPro" id="IPR006059">
    <property type="entry name" value="SBP"/>
</dbReference>
<dbReference type="GO" id="GO:0030976">
    <property type="term" value="F:thiamine pyrophosphate binding"/>
    <property type="evidence" value="ECO:0007669"/>
    <property type="project" value="TreeGrafter"/>
</dbReference>
<dbReference type="EMBL" id="FXAF01000008">
    <property type="protein sequence ID" value="SMF60098.1"/>
    <property type="molecule type" value="Genomic_DNA"/>
</dbReference>
<name>A0A1X7FWQ2_9HYPH</name>
<keyword evidence="5" id="KW-1185">Reference proteome</keyword>
<evidence type="ECO:0000313" key="5">
    <source>
        <dbReference type="Proteomes" id="UP000192903"/>
    </source>
</evidence>
<organism evidence="4 5">
    <name type="scientific">Xaviernesmea oryzae</name>
    <dbReference type="NCBI Taxonomy" id="464029"/>
    <lineage>
        <taxon>Bacteria</taxon>
        <taxon>Pseudomonadati</taxon>
        <taxon>Pseudomonadota</taxon>
        <taxon>Alphaproteobacteria</taxon>
        <taxon>Hyphomicrobiales</taxon>
        <taxon>Rhizobiaceae</taxon>
        <taxon>Rhizobium/Agrobacterium group</taxon>
        <taxon>Xaviernesmea</taxon>
    </lineage>
</organism>
<dbReference type="Gene3D" id="3.40.190.10">
    <property type="entry name" value="Periplasmic binding protein-like II"/>
    <property type="match status" value="2"/>
</dbReference>
<dbReference type="PANTHER" id="PTHR30006:SF2">
    <property type="entry name" value="ABC TRANSPORTER SUBSTRATE-BINDING PROTEIN"/>
    <property type="match status" value="1"/>
</dbReference>
<reference evidence="5" key="1">
    <citation type="submission" date="2017-04" db="EMBL/GenBank/DDBJ databases">
        <authorList>
            <person name="Varghese N."/>
            <person name="Submissions S."/>
        </authorList>
    </citation>
    <scope>NUCLEOTIDE SEQUENCE [LARGE SCALE GENOMIC DNA]</scope>
    <source>
        <strain evidence="5">B4P</strain>
    </source>
</reference>
<sequence length="360" mass="39111">MTNISRRTFGKLALGATALAAPLAAPMGFVRNGWAAGKEIQIGIWGGSQGEFVRKEIIPAFEKDFGAKVTAEEGFTLTNVGKMRATKDSPKFSVMFIDDVAIPICKAESLIEQLPKGDMPAMANLYPKFGFDGWATALAISVASMFHNSSVTPPSSYADLWKKDYSGKLKLVSPKNTPSVFFLIVAAAVKSGKPFAEAQYLIDDSFDKVAELKPNIMNLFDNGPQAANEVAQGQADIGLLELSKYIYPYTAKGAPVTMSFPKEGSFAGNNCQVLVKGAPNRDVAVAFMNRMLETKVQKAFSEFALTAPPVSGIEFSAETLKYIAYPLAEMDKRGLFTPDWEFINAKRSAWTEKMNGIFSV</sequence>
<dbReference type="InterPro" id="IPR006311">
    <property type="entry name" value="TAT_signal"/>
</dbReference>
<gene>
    <name evidence="4" type="ORF">SAMN02982989_1023</name>
</gene>
<dbReference type="GO" id="GO:0030288">
    <property type="term" value="C:outer membrane-bounded periplasmic space"/>
    <property type="evidence" value="ECO:0007669"/>
    <property type="project" value="TreeGrafter"/>
</dbReference>
<accession>A0A1X7FWQ2</accession>
<dbReference type="OrthoDB" id="9769319at2"/>
<dbReference type="AlphaFoldDB" id="A0A1X7FWQ2"/>
<keyword evidence="2" id="KW-0574">Periplasm</keyword>
<dbReference type="RefSeq" id="WP_085423901.1">
    <property type="nucleotide sequence ID" value="NZ_FXAF01000008.1"/>
</dbReference>
<dbReference type="STRING" id="464029.SAMN02982989_1023"/>
<feature type="chain" id="PRO_5012394739" evidence="3">
    <location>
        <begin position="21"/>
        <end position="360"/>
    </location>
</feature>
<dbReference type="PROSITE" id="PS51318">
    <property type="entry name" value="TAT"/>
    <property type="match status" value="1"/>
</dbReference>
<evidence type="ECO:0000256" key="3">
    <source>
        <dbReference type="SAM" id="SignalP"/>
    </source>
</evidence>
<dbReference type="Proteomes" id="UP000192903">
    <property type="component" value="Unassembled WGS sequence"/>
</dbReference>